<proteinExistence type="inferred from homology"/>
<dbReference type="HOGENOM" id="CLU_001265_4_4_1"/>
<reference evidence="9 10" key="1">
    <citation type="journal article" date="2015" name="Genome Announc.">
        <title>Draft Genome Sequence and Gene Annotation of the Entomopathogenic Fungus Verticillium hemipterigenum.</title>
        <authorList>
            <person name="Horn F."/>
            <person name="Habel A."/>
            <person name="Scharf D.H."/>
            <person name="Dworschak J."/>
            <person name="Brakhage A.A."/>
            <person name="Guthke R."/>
            <person name="Hertweck C."/>
            <person name="Linde J."/>
        </authorList>
    </citation>
    <scope>NUCLEOTIDE SEQUENCE [LARGE SCALE GENOMIC DNA]</scope>
</reference>
<evidence type="ECO:0000256" key="3">
    <source>
        <dbReference type="ARBA" id="ARBA00022692"/>
    </source>
</evidence>
<keyword evidence="10" id="KW-1185">Reference proteome</keyword>
<organism evidence="9 10">
    <name type="scientific">[Torrubiella] hemipterigena</name>
    <dbReference type="NCBI Taxonomy" id="1531966"/>
    <lineage>
        <taxon>Eukaryota</taxon>
        <taxon>Fungi</taxon>
        <taxon>Dikarya</taxon>
        <taxon>Ascomycota</taxon>
        <taxon>Pezizomycotina</taxon>
        <taxon>Sordariomycetes</taxon>
        <taxon>Hypocreomycetidae</taxon>
        <taxon>Hypocreales</taxon>
        <taxon>Clavicipitaceae</taxon>
        <taxon>Clavicipitaceae incertae sedis</taxon>
        <taxon>'Torrubiella' clade</taxon>
    </lineage>
</organism>
<feature type="transmembrane region" description="Helical" evidence="7">
    <location>
        <begin position="24"/>
        <end position="42"/>
    </location>
</feature>
<dbReference type="Proteomes" id="UP000039046">
    <property type="component" value="Unassembled WGS sequence"/>
</dbReference>
<dbReference type="EMBL" id="CDHN01000001">
    <property type="protein sequence ID" value="CEJ82801.1"/>
    <property type="molecule type" value="Genomic_DNA"/>
</dbReference>
<evidence type="ECO:0000256" key="2">
    <source>
        <dbReference type="ARBA" id="ARBA00022448"/>
    </source>
</evidence>
<dbReference type="OrthoDB" id="3639251at2759"/>
<feature type="transmembrane region" description="Helical" evidence="7">
    <location>
        <begin position="69"/>
        <end position="86"/>
    </location>
</feature>
<protein>
    <submittedName>
        <fullName evidence="9">Putative Major facilitator superfamily transporter</fullName>
    </submittedName>
</protein>
<comment type="subcellular location">
    <subcellularLocation>
        <location evidence="1">Membrane</location>
        <topology evidence="1">Multi-pass membrane protein</topology>
    </subcellularLocation>
</comment>
<gene>
    <name evidence="9" type="ORF">VHEMI02849</name>
</gene>
<dbReference type="InterPro" id="IPR011701">
    <property type="entry name" value="MFS"/>
</dbReference>
<feature type="transmembrane region" description="Helical" evidence="7">
    <location>
        <begin position="98"/>
        <end position="118"/>
    </location>
</feature>
<feature type="transmembrane region" description="Helical" evidence="7">
    <location>
        <begin position="160"/>
        <end position="180"/>
    </location>
</feature>
<feature type="transmembrane region" description="Helical" evidence="7">
    <location>
        <begin position="192"/>
        <end position="214"/>
    </location>
</feature>
<dbReference type="AlphaFoldDB" id="A0A0A1SWW8"/>
<dbReference type="Pfam" id="PF07690">
    <property type="entry name" value="MFS_1"/>
    <property type="match status" value="1"/>
</dbReference>
<feature type="transmembrane region" description="Helical" evidence="7">
    <location>
        <begin position="434"/>
        <end position="454"/>
    </location>
</feature>
<accession>A0A0A1SWW8</accession>
<dbReference type="InterPro" id="IPR020846">
    <property type="entry name" value="MFS_dom"/>
</dbReference>
<sequence length="489" mass="54309">MAADSVPAAEPQFAHQKTKEERAFVWRLDVFLLTFGCISQIIKYLDQSNISNAYVSGMKEDLNLTGNELNYFTTWFNVAYCLMLIPSQIIMTYVRPSWWLPSVEIVWGVITGLIAITSNANQVYVLRVFLGLCESAAYPGMITLFMAWYTPLEMAKRIGFYHSCQAIGGMFSGALQAAIVSTIDNHNGIAGWRWLFIVNALITVVWGIAGYFMIPDFPQKPNPWAFWFKASYGEHARARLARTNRTDTKKMTWTGAKRVFTGWMAYTIGILYIAMVLGVSGNNYFGLFLKWVKNADGTPRWSKAEVNAIPIAASAITVATGWMWAYMSDMMQTRWTLIVAQAAIAMIVGVMMTVWTTHPDTTSIGTAYAGNFIINIALGTAPLIWSWLSDLLPNDPEGRTLIVGASIAGYYAISAWSQVLLWPASQAPLYKYGWQSSIALLALVIILTVLLRVVDVRVLRPKRIANATGTTTVENLGKGDDVAVKVSET</sequence>
<dbReference type="GO" id="GO:0022857">
    <property type="term" value="F:transmembrane transporter activity"/>
    <property type="evidence" value="ECO:0007669"/>
    <property type="project" value="InterPro"/>
</dbReference>
<feature type="transmembrane region" description="Helical" evidence="7">
    <location>
        <begin position="308"/>
        <end position="325"/>
    </location>
</feature>
<dbReference type="SUPFAM" id="SSF103473">
    <property type="entry name" value="MFS general substrate transporter"/>
    <property type="match status" value="1"/>
</dbReference>
<keyword evidence="4 7" id="KW-1133">Transmembrane helix</keyword>
<evidence type="ECO:0000256" key="5">
    <source>
        <dbReference type="ARBA" id="ARBA00023136"/>
    </source>
</evidence>
<comment type="similarity">
    <text evidence="6">Belongs to the major facilitator superfamily. Allantoate permease family.</text>
</comment>
<keyword evidence="5 7" id="KW-0472">Membrane</keyword>
<evidence type="ECO:0000256" key="6">
    <source>
        <dbReference type="ARBA" id="ARBA00037968"/>
    </source>
</evidence>
<feature type="transmembrane region" description="Helical" evidence="7">
    <location>
        <begin position="259"/>
        <end position="279"/>
    </location>
</feature>
<dbReference type="PANTHER" id="PTHR43791:SF64">
    <property type="entry name" value="MAJOR FACILITATOR SUPERFAMILY (MFS) PROFILE DOMAIN-CONTAINING PROTEIN"/>
    <property type="match status" value="1"/>
</dbReference>
<feature type="transmembrane region" description="Helical" evidence="7">
    <location>
        <begin position="368"/>
        <end position="388"/>
    </location>
</feature>
<name>A0A0A1SWW8_9HYPO</name>
<keyword evidence="2" id="KW-0813">Transport</keyword>
<feature type="transmembrane region" description="Helical" evidence="7">
    <location>
        <begin position="337"/>
        <end position="356"/>
    </location>
</feature>
<evidence type="ECO:0000313" key="9">
    <source>
        <dbReference type="EMBL" id="CEJ82801.1"/>
    </source>
</evidence>
<evidence type="ECO:0000313" key="10">
    <source>
        <dbReference type="Proteomes" id="UP000039046"/>
    </source>
</evidence>
<dbReference type="InterPro" id="IPR036259">
    <property type="entry name" value="MFS_trans_sf"/>
</dbReference>
<feature type="transmembrane region" description="Helical" evidence="7">
    <location>
        <begin position="400"/>
        <end position="422"/>
    </location>
</feature>
<feature type="transmembrane region" description="Helical" evidence="7">
    <location>
        <begin position="124"/>
        <end position="148"/>
    </location>
</feature>
<dbReference type="Gene3D" id="1.20.1250.20">
    <property type="entry name" value="MFS general substrate transporter like domains"/>
    <property type="match status" value="2"/>
</dbReference>
<dbReference type="PANTHER" id="PTHR43791">
    <property type="entry name" value="PERMEASE-RELATED"/>
    <property type="match status" value="1"/>
</dbReference>
<evidence type="ECO:0000256" key="1">
    <source>
        <dbReference type="ARBA" id="ARBA00004141"/>
    </source>
</evidence>
<evidence type="ECO:0000256" key="7">
    <source>
        <dbReference type="SAM" id="Phobius"/>
    </source>
</evidence>
<dbReference type="FunFam" id="1.20.1250.20:FF:000065">
    <property type="entry name" value="Putative MFS pantothenate transporter"/>
    <property type="match status" value="1"/>
</dbReference>
<dbReference type="PROSITE" id="PS50850">
    <property type="entry name" value="MFS"/>
    <property type="match status" value="1"/>
</dbReference>
<dbReference type="GO" id="GO:0016020">
    <property type="term" value="C:membrane"/>
    <property type="evidence" value="ECO:0007669"/>
    <property type="project" value="UniProtKB-SubCell"/>
</dbReference>
<evidence type="ECO:0000256" key="4">
    <source>
        <dbReference type="ARBA" id="ARBA00022989"/>
    </source>
</evidence>
<keyword evidence="3 7" id="KW-0812">Transmembrane</keyword>
<feature type="domain" description="Major facilitator superfamily (MFS) profile" evidence="8">
    <location>
        <begin position="32"/>
        <end position="460"/>
    </location>
</feature>
<evidence type="ECO:0000259" key="8">
    <source>
        <dbReference type="PROSITE" id="PS50850"/>
    </source>
</evidence>